<dbReference type="EMBL" id="GDID01000727">
    <property type="protein sequence ID" value="JAP95879.1"/>
    <property type="molecule type" value="Transcribed_RNA"/>
</dbReference>
<proteinExistence type="predicted"/>
<reference evidence="2" key="1">
    <citation type="submission" date="2015-07" db="EMBL/GenBank/DDBJ databases">
        <title>Adaptation to a free-living lifestyle via gene acquisitions in the diplomonad Trepomonas sp. PC1.</title>
        <authorList>
            <person name="Xu F."/>
            <person name="Jerlstrom-Hultqvist J."/>
            <person name="Kolisko M."/>
            <person name="Simpson A.G.B."/>
            <person name="Roger A.J."/>
            <person name="Svard S.G."/>
            <person name="Andersson J.O."/>
        </authorList>
    </citation>
    <scope>NUCLEOTIDE SEQUENCE</scope>
    <source>
        <strain evidence="2">PC1</strain>
    </source>
</reference>
<evidence type="ECO:0000313" key="2">
    <source>
        <dbReference type="EMBL" id="JAP95879.1"/>
    </source>
</evidence>
<sequence length="306" mass="36108">QQQLIQTFQVINSKLIDRGVQPIFRKVTQYDHQLSLRAIRILFSNVNIFQPRNLQIYLIINNIRCLIRPNLIHFSCTQAAKPFLLQFVDLFEQSREEQFEFRCVDAVLQYFVSDFAQTRDSLILEEKSETYKNLHNLGMLQQKCAKTLSQIQNIIDILQLSKQELLDISFKGKSDVPKPRLTLTFNDQPLESEEDHTQFIQNYILQFTLLQQQLTQIPERIQIKVKVAQMKINEFNLLFEKFDLIAEIISTSFTICNIFTAIYGANVYFWFIEKSRFSEFYIWFFGLLSVCIIYSILLINGSNKKK</sequence>
<keyword evidence="1" id="KW-0472">Membrane</keyword>
<feature type="transmembrane region" description="Helical" evidence="1">
    <location>
        <begin position="244"/>
        <end position="268"/>
    </location>
</feature>
<name>A0A146KKY2_9EUKA</name>
<gene>
    <name evidence="2" type="ORF">TPC1_10976</name>
</gene>
<feature type="transmembrane region" description="Helical" evidence="1">
    <location>
        <begin position="280"/>
        <end position="299"/>
    </location>
</feature>
<organism evidence="2">
    <name type="scientific">Trepomonas sp. PC1</name>
    <dbReference type="NCBI Taxonomy" id="1076344"/>
    <lineage>
        <taxon>Eukaryota</taxon>
        <taxon>Metamonada</taxon>
        <taxon>Diplomonadida</taxon>
        <taxon>Hexamitidae</taxon>
        <taxon>Hexamitinae</taxon>
        <taxon>Trepomonas</taxon>
    </lineage>
</organism>
<accession>A0A146KKY2</accession>
<keyword evidence="1" id="KW-1133">Transmembrane helix</keyword>
<feature type="non-terminal residue" evidence="2">
    <location>
        <position position="306"/>
    </location>
</feature>
<protein>
    <submittedName>
        <fullName evidence="2">Transmembrane domain-containing protein</fullName>
    </submittedName>
</protein>
<keyword evidence="1 2" id="KW-0812">Transmembrane</keyword>
<evidence type="ECO:0000256" key="1">
    <source>
        <dbReference type="SAM" id="Phobius"/>
    </source>
</evidence>
<feature type="non-terminal residue" evidence="2">
    <location>
        <position position="1"/>
    </location>
</feature>
<dbReference type="AlphaFoldDB" id="A0A146KKY2"/>